<keyword evidence="2" id="KW-1015">Disulfide bond</keyword>
<gene>
    <name evidence="5" type="ORF">L596_022618</name>
</gene>
<name>A0A4V6A099_STECR</name>
<evidence type="ECO:0000313" key="6">
    <source>
        <dbReference type="Proteomes" id="UP000298663"/>
    </source>
</evidence>
<dbReference type="Proteomes" id="UP000298663">
    <property type="component" value="Unassembled WGS sequence"/>
</dbReference>
<dbReference type="Gene3D" id="1.10.10.1940">
    <property type="match status" value="2"/>
</dbReference>
<dbReference type="Pfam" id="PF01549">
    <property type="entry name" value="ShK"/>
    <property type="match status" value="2"/>
</dbReference>
<accession>A0A4V6A099</accession>
<dbReference type="SMART" id="SM00254">
    <property type="entry name" value="ShKT"/>
    <property type="match status" value="2"/>
</dbReference>
<dbReference type="PANTHER" id="PTHR46219:SF5">
    <property type="entry name" value="SHKT DOMAIN-CONTAINING PROTEIN"/>
    <property type="match status" value="1"/>
</dbReference>
<comment type="caution">
    <text evidence="5">The sequence shown here is derived from an EMBL/GenBank/DDBJ whole genome shotgun (WGS) entry which is preliminary data.</text>
</comment>
<evidence type="ECO:0000259" key="4">
    <source>
        <dbReference type="PROSITE" id="PS51670"/>
    </source>
</evidence>
<dbReference type="OrthoDB" id="5855340at2759"/>
<feature type="domain" description="ShKT" evidence="4">
    <location>
        <begin position="66"/>
        <end position="113"/>
    </location>
</feature>
<dbReference type="AlphaFoldDB" id="A0A4V6A099"/>
<comment type="caution">
    <text evidence="3">Lacks conserved residue(s) required for the propagation of feature annotation.</text>
</comment>
<sequence>MDGISSLCPNGTVCDKASDTCIPKLVASFILADDYADSGFECLTGGQCPPGYTCNFATNFCEKGSGSGSNQNCKDKKRLGSQVSDCPSRHYLCKDPLYKDVMVDQCPKTCDLCGKRGRPKPGCVDKAGADCAALKYLCTEAHYKVLMAEQCAITCEKC</sequence>
<dbReference type="FunFam" id="1.10.10.1940:FF:000002">
    <property type="entry name" value="PHAryngeal gland Toxin-related"/>
    <property type="match status" value="1"/>
</dbReference>
<dbReference type="PROSITE" id="PS51670">
    <property type="entry name" value="SHKT"/>
    <property type="match status" value="1"/>
</dbReference>
<evidence type="ECO:0000313" key="5">
    <source>
        <dbReference type="EMBL" id="TKR70615.1"/>
    </source>
</evidence>
<evidence type="ECO:0000256" key="2">
    <source>
        <dbReference type="ARBA" id="ARBA00023157"/>
    </source>
</evidence>
<protein>
    <recommendedName>
        <fullName evidence="4">ShKT domain-containing protein</fullName>
    </recommendedName>
</protein>
<evidence type="ECO:0000256" key="1">
    <source>
        <dbReference type="ARBA" id="ARBA00022729"/>
    </source>
</evidence>
<evidence type="ECO:0000256" key="3">
    <source>
        <dbReference type="PROSITE-ProRule" id="PRU01005"/>
    </source>
</evidence>
<dbReference type="EMBL" id="AZBU02000007">
    <property type="protein sequence ID" value="TKR70615.1"/>
    <property type="molecule type" value="Genomic_DNA"/>
</dbReference>
<keyword evidence="6" id="KW-1185">Reference proteome</keyword>
<proteinExistence type="predicted"/>
<organism evidence="5 6">
    <name type="scientific">Steinernema carpocapsae</name>
    <name type="common">Entomopathogenic nematode</name>
    <dbReference type="NCBI Taxonomy" id="34508"/>
    <lineage>
        <taxon>Eukaryota</taxon>
        <taxon>Metazoa</taxon>
        <taxon>Ecdysozoa</taxon>
        <taxon>Nematoda</taxon>
        <taxon>Chromadorea</taxon>
        <taxon>Rhabditida</taxon>
        <taxon>Tylenchina</taxon>
        <taxon>Panagrolaimomorpha</taxon>
        <taxon>Strongyloidoidea</taxon>
        <taxon>Steinernematidae</taxon>
        <taxon>Steinernema</taxon>
    </lineage>
</organism>
<reference evidence="5 6" key="2">
    <citation type="journal article" date="2019" name="G3 (Bethesda)">
        <title>Hybrid Assembly of the Genome of the Entomopathogenic Nematode Steinernema carpocapsae Identifies the X-Chromosome.</title>
        <authorList>
            <person name="Serra L."/>
            <person name="Macchietto M."/>
            <person name="Macias-Munoz A."/>
            <person name="McGill C.J."/>
            <person name="Rodriguez I.M."/>
            <person name="Rodriguez B."/>
            <person name="Murad R."/>
            <person name="Mortazavi A."/>
        </authorList>
    </citation>
    <scope>NUCLEOTIDE SEQUENCE [LARGE SCALE GENOMIC DNA]</scope>
    <source>
        <strain evidence="5 6">ALL</strain>
    </source>
</reference>
<keyword evidence="1" id="KW-0732">Signal</keyword>
<dbReference type="InterPro" id="IPR003582">
    <property type="entry name" value="ShKT_dom"/>
</dbReference>
<dbReference type="PANTHER" id="PTHR46219">
    <property type="entry name" value="PROTEIN CBG11138"/>
    <property type="match status" value="1"/>
</dbReference>
<reference evidence="5 6" key="1">
    <citation type="journal article" date="2015" name="Genome Biol.">
        <title>Comparative genomics of Steinernema reveals deeply conserved gene regulatory networks.</title>
        <authorList>
            <person name="Dillman A.R."/>
            <person name="Macchietto M."/>
            <person name="Porter C.F."/>
            <person name="Rogers A."/>
            <person name="Williams B."/>
            <person name="Antoshechkin I."/>
            <person name="Lee M.M."/>
            <person name="Goodwin Z."/>
            <person name="Lu X."/>
            <person name="Lewis E.E."/>
            <person name="Goodrich-Blair H."/>
            <person name="Stock S.P."/>
            <person name="Adams B.J."/>
            <person name="Sternberg P.W."/>
            <person name="Mortazavi A."/>
        </authorList>
    </citation>
    <scope>NUCLEOTIDE SEQUENCE [LARGE SCALE GENOMIC DNA]</scope>
    <source>
        <strain evidence="5 6">ALL</strain>
    </source>
</reference>